<name>A0A1R3KR68_9ROSI</name>
<sequence>MNLDATPTNTTRNKSFPKDTTKIDSNPRRIERTRNYSVFNPKTLAQESMEISKFLCPLPSVDNGVYIAPPPKTPTVD</sequence>
<feature type="compositionally biased region" description="Basic and acidic residues" evidence="1">
    <location>
        <begin position="16"/>
        <end position="34"/>
    </location>
</feature>
<evidence type="ECO:0000313" key="2">
    <source>
        <dbReference type="EMBL" id="OMP09560.1"/>
    </source>
</evidence>
<keyword evidence="3" id="KW-1185">Reference proteome</keyword>
<accession>A0A1R3KR68</accession>
<feature type="region of interest" description="Disordered" evidence="1">
    <location>
        <begin position="1"/>
        <end position="35"/>
    </location>
</feature>
<dbReference type="Proteomes" id="UP000187203">
    <property type="component" value="Unassembled WGS sequence"/>
</dbReference>
<evidence type="ECO:0000256" key="1">
    <source>
        <dbReference type="SAM" id="MobiDB-lite"/>
    </source>
</evidence>
<feature type="compositionally biased region" description="Polar residues" evidence="1">
    <location>
        <begin position="1"/>
        <end position="14"/>
    </location>
</feature>
<gene>
    <name evidence="2" type="ORF">COLO4_05353</name>
</gene>
<evidence type="ECO:0000313" key="3">
    <source>
        <dbReference type="Proteomes" id="UP000187203"/>
    </source>
</evidence>
<dbReference type="AlphaFoldDB" id="A0A1R3KR68"/>
<proteinExistence type="predicted"/>
<dbReference type="EMBL" id="AWUE01012317">
    <property type="protein sequence ID" value="OMP09560.1"/>
    <property type="molecule type" value="Genomic_DNA"/>
</dbReference>
<organism evidence="2 3">
    <name type="scientific">Corchorus olitorius</name>
    <dbReference type="NCBI Taxonomy" id="93759"/>
    <lineage>
        <taxon>Eukaryota</taxon>
        <taxon>Viridiplantae</taxon>
        <taxon>Streptophyta</taxon>
        <taxon>Embryophyta</taxon>
        <taxon>Tracheophyta</taxon>
        <taxon>Spermatophyta</taxon>
        <taxon>Magnoliopsida</taxon>
        <taxon>eudicotyledons</taxon>
        <taxon>Gunneridae</taxon>
        <taxon>Pentapetalae</taxon>
        <taxon>rosids</taxon>
        <taxon>malvids</taxon>
        <taxon>Malvales</taxon>
        <taxon>Malvaceae</taxon>
        <taxon>Grewioideae</taxon>
        <taxon>Apeibeae</taxon>
        <taxon>Corchorus</taxon>
    </lineage>
</organism>
<reference evidence="3" key="1">
    <citation type="submission" date="2013-09" db="EMBL/GenBank/DDBJ databases">
        <title>Corchorus olitorius genome sequencing.</title>
        <authorList>
            <person name="Alam M."/>
            <person name="Haque M.S."/>
            <person name="Islam M.S."/>
            <person name="Emdad E.M."/>
            <person name="Islam M.M."/>
            <person name="Ahmed B."/>
            <person name="Halim A."/>
            <person name="Hossen Q.M.M."/>
            <person name="Hossain M.Z."/>
            <person name="Ahmed R."/>
            <person name="Khan M.M."/>
            <person name="Islam R."/>
            <person name="Rashid M.M."/>
            <person name="Khan S.A."/>
            <person name="Rahman M.S."/>
            <person name="Alam M."/>
            <person name="Yahiya A.S."/>
            <person name="Khan M.S."/>
            <person name="Azam M.S."/>
            <person name="Haque T."/>
            <person name="Lashkar M.Z.H."/>
            <person name="Akhand A.I."/>
            <person name="Morshed G."/>
            <person name="Roy S."/>
            <person name="Uddin K.S."/>
            <person name="Rabeya T."/>
            <person name="Hossain A.S."/>
            <person name="Chowdhury A."/>
            <person name="Snigdha A.R."/>
            <person name="Mortoza M.S."/>
            <person name="Matin S.A."/>
            <person name="Hoque S.M.E."/>
            <person name="Islam M.K."/>
            <person name="Roy D.K."/>
            <person name="Haider R."/>
            <person name="Moosa M.M."/>
            <person name="Elias S.M."/>
            <person name="Hasan A.M."/>
            <person name="Jahan S."/>
            <person name="Shafiuddin M."/>
            <person name="Mahmood N."/>
            <person name="Shommy N.S."/>
        </authorList>
    </citation>
    <scope>NUCLEOTIDE SEQUENCE [LARGE SCALE GENOMIC DNA]</scope>
    <source>
        <strain evidence="3">cv. O-4</strain>
    </source>
</reference>
<comment type="caution">
    <text evidence="2">The sequence shown here is derived from an EMBL/GenBank/DDBJ whole genome shotgun (WGS) entry which is preliminary data.</text>
</comment>
<protein>
    <submittedName>
        <fullName evidence="2">Uncharacterized protein</fullName>
    </submittedName>
</protein>